<dbReference type="PANTHER" id="PTHR35368:SF1">
    <property type="entry name" value="HYDROPEROXIDE REDUCTASE"/>
    <property type="match status" value="1"/>
</dbReference>
<accession>A0ABP8XHG5</accession>
<dbReference type="InterPro" id="IPR052924">
    <property type="entry name" value="OsmC/Ohr_hydroprdx_reductase"/>
</dbReference>
<dbReference type="Pfam" id="PF02566">
    <property type="entry name" value="OsmC"/>
    <property type="match status" value="1"/>
</dbReference>
<evidence type="ECO:0000313" key="1">
    <source>
        <dbReference type="EMBL" id="GAA4708237.1"/>
    </source>
</evidence>
<evidence type="ECO:0000313" key="2">
    <source>
        <dbReference type="Proteomes" id="UP001500325"/>
    </source>
</evidence>
<proteinExistence type="predicted"/>
<reference evidence="2" key="1">
    <citation type="journal article" date="2019" name="Int. J. Syst. Evol. Microbiol.">
        <title>The Global Catalogue of Microorganisms (GCM) 10K type strain sequencing project: providing services to taxonomists for standard genome sequencing and annotation.</title>
        <authorList>
            <consortium name="The Broad Institute Genomics Platform"/>
            <consortium name="The Broad Institute Genome Sequencing Center for Infectious Disease"/>
            <person name="Wu L."/>
            <person name="Ma J."/>
        </authorList>
    </citation>
    <scope>NUCLEOTIDE SEQUENCE [LARGE SCALE GENOMIC DNA]</scope>
    <source>
        <strain evidence="2">JCM 18055</strain>
    </source>
</reference>
<keyword evidence="2" id="KW-1185">Reference proteome</keyword>
<dbReference type="InterPro" id="IPR003718">
    <property type="entry name" value="OsmC/Ohr_fam"/>
</dbReference>
<dbReference type="Proteomes" id="UP001500325">
    <property type="component" value="Unassembled WGS sequence"/>
</dbReference>
<dbReference type="Gene3D" id="3.30.300.20">
    <property type="match status" value="1"/>
</dbReference>
<sequence length="173" mass="18234">MTSTQTTRDEALVAVVDATAAAVADDVDKAAALFRATGSGADGVRTDIRIGRHEVVVDEPPALGGGDAAPNPVEFALAALLSCQVVTYRFWAAKLGVPLDDVTVEVKGDLDVRGFFGLDDAVRAGFGEVRLVVDLQGPASAEDYRRLKDAVDAHCPVLDLFRNPTPVTTRSAR</sequence>
<dbReference type="RefSeq" id="WP_345383851.1">
    <property type="nucleotide sequence ID" value="NZ_BAABIC010000025.1"/>
</dbReference>
<organism evidence="1 2">
    <name type="scientific">Pseudonocardia yuanmonensis</name>
    <dbReference type="NCBI Taxonomy" id="1095914"/>
    <lineage>
        <taxon>Bacteria</taxon>
        <taxon>Bacillati</taxon>
        <taxon>Actinomycetota</taxon>
        <taxon>Actinomycetes</taxon>
        <taxon>Pseudonocardiales</taxon>
        <taxon>Pseudonocardiaceae</taxon>
        <taxon>Pseudonocardia</taxon>
    </lineage>
</organism>
<dbReference type="EMBL" id="BAABIC010000025">
    <property type="protein sequence ID" value="GAA4708237.1"/>
    <property type="molecule type" value="Genomic_DNA"/>
</dbReference>
<gene>
    <name evidence="1" type="ORF">GCM10023215_56920</name>
</gene>
<dbReference type="PANTHER" id="PTHR35368">
    <property type="entry name" value="HYDROPEROXIDE REDUCTASE"/>
    <property type="match status" value="1"/>
</dbReference>
<protein>
    <submittedName>
        <fullName evidence="1">OsmC family protein</fullName>
    </submittedName>
</protein>
<dbReference type="InterPro" id="IPR036102">
    <property type="entry name" value="OsmC/Ohrsf"/>
</dbReference>
<name>A0ABP8XHG5_9PSEU</name>
<comment type="caution">
    <text evidence="1">The sequence shown here is derived from an EMBL/GenBank/DDBJ whole genome shotgun (WGS) entry which is preliminary data.</text>
</comment>
<dbReference type="InterPro" id="IPR015946">
    <property type="entry name" value="KH_dom-like_a/b"/>
</dbReference>
<dbReference type="SUPFAM" id="SSF82784">
    <property type="entry name" value="OsmC-like"/>
    <property type="match status" value="1"/>
</dbReference>